<name>A0A7J7M5I3_9MAGN</name>
<protein>
    <submittedName>
        <fullName evidence="1">Uncharacterized protein</fullName>
    </submittedName>
</protein>
<evidence type="ECO:0000313" key="2">
    <source>
        <dbReference type="Proteomes" id="UP000541444"/>
    </source>
</evidence>
<proteinExistence type="predicted"/>
<comment type="caution">
    <text evidence="1">The sequence shown here is derived from an EMBL/GenBank/DDBJ whole genome shotgun (WGS) entry which is preliminary data.</text>
</comment>
<gene>
    <name evidence="1" type="ORF">GIB67_023106</name>
</gene>
<feature type="non-terminal residue" evidence="1">
    <location>
        <position position="1"/>
    </location>
</feature>
<accession>A0A7J7M5I3</accession>
<sequence>FPILEPNFTVPISENPISDFFRKNSDRNRIGFCNSEIPIFPKITDPIFLNTIIPIFPKITYSE</sequence>
<dbReference type="AlphaFoldDB" id="A0A7J7M5I3"/>
<dbReference type="EMBL" id="JACGCM010001753">
    <property type="protein sequence ID" value="KAF6150151.1"/>
    <property type="molecule type" value="Genomic_DNA"/>
</dbReference>
<keyword evidence="2" id="KW-1185">Reference proteome</keyword>
<evidence type="ECO:0000313" key="1">
    <source>
        <dbReference type="EMBL" id="KAF6150151.1"/>
    </source>
</evidence>
<reference evidence="1 2" key="1">
    <citation type="journal article" date="2020" name="IScience">
        <title>Genome Sequencing of the Endangered Kingdonia uniflora (Circaeasteraceae, Ranunculales) Reveals Potential Mechanisms of Evolutionary Specialization.</title>
        <authorList>
            <person name="Sun Y."/>
            <person name="Deng T."/>
            <person name="Zhang A."/>
            <person name="Moore M.J."/>
            <person name="Landis J.B."/>
            <person name="Lin N."/>
            <person name="Zhang H."/>
            <person name="Zhang X."/>
            <person name="Huang J."/>
            <person name="Zhang X."/>
            <person name="Sun H."/>
            <person name="Wang H."/>
        </authorList>
    </citation>
    <scope>NUCLEOTIDE SEQUENCE [LARGE SCALE GENOMIC DNA]</scope>
    <source>
        <strain evidence="1">TB1705</strain>
        <tissue evidence="1">Leaf</tissue>
    </source>
</reference>
<dbReference type="Proteomes" id="UP000541444">
    <property type="component" value="Unassembled WGS sequence"/>
</dbReference>
<organism evidence="1 2">
    <name type="scientific">Kingdonia uniflora</name>
    <dbReference type="NCBI Taxonomy" id="39325"/>
    <lineage>
        <taxon>Eukaryota</taxon>
        <taxon>Viridiplantae</taxon>
        <taxon>Streptophyta</taxon>
        <taxon>Embryophyta</taxon>
        <taxon>Tracheophyta</taxon>
        <taxon>Spermatophyta</taxon>
        <taxon>Magnoliopsida</taxon>
        <taxon>Ranunculales</taxon>
        <taxon>Circaeasteraceae</taxon>
        <taxon>Kingdonia</taxon>
    </lineage>
</organism>